<accession>A0A009P9R2</accession>
<sequence length="73" mass="7919">MEFVMGEKKQEYAIIPKGSCVSIIGCRITLAEDTKVDGNQANIDYILKDQENFNRGIGVVGGALSNQLKESGL</sequence>
<dbReference type="AlphaFoldDB" id="A0A009P9R2"/>
<dbReference type="EMBL" id="JEXD01000064">
    <property type="protein sequence ID" value="EXC04374.1"/>
    <property type="molecule type" value="Genomic_DNA"/>
</dbReference>
<dbReference type="PATRIC" id="fig|1310607.3.peg.3718"/>
<dbReference type="Proteomes" id="UP000021108">
    <property type="component" value="Unassembled WGS sequence"/>
</dbReference>
<protein>
    <submittedName>
        <fullName evidence="1">Uncharacterized protein</fullName>
    </submittedName>
</protein>
<comment type="caution">
    <text evidence="1">The sequence shown here is derived from an EMBL/GenBank/DDBJ whole genome shotgun (WGS) entry which is preliminary data.</text>
</comment>
<organism evidence="1 2">
    <name type="scientific">Acinetobacter baumannii 625974</name>
    <dbReference type="NCBI Taxonomy" id="1310607"/>
    <lineage>
        <taxon>Bacteria</taxon>
        <taxon>Pseudomonadati</taxon>
        <taxon>Pseudomonadota</taxon>
        <taxon>Gammaproteobacteria</taxon>
        <taxon>Moraxellales</taxon>
        <taxon>Moraxellaceae</taxon>
        <taxon>Acinetobacter</taxon>
        <taxon>Acinetobacter calcoaceticus/baumannii complex</taxon>
    </lineage>
</organism>
<dbReference type="RefSeq" id="WP_228130748.1">
    <property type="nucleotide sequence ID" value="NZ_JEXD01000064.1"/>
</dbReference>
<proteinExistence type="predicted"/>
<evidence type="ECO:0000313" key="1">
    <source>
        <dbReference type="EMBL" id="EXC04374.1"/>
    </source>
</evidence>
<gene>
    <name evidence="1" type="ORF">J506_3849</name>
</gene>
<name>A0A009P9R2_ACIBA</name>
<evidence type="ECO:0000313" key="2">
    <source>
        <dbReference type="Proteomes" id="UP000021108"/>
    </source>
</evidence>
<reference evidence="1 2" key="1">
    <citation type="submission" date="2014-02" db="EMBL/GenBank/DDBJ databases">
        <title>Comparative genomics and transcriptomics to identify genetic mechanisms underlying the emergence of carbapenem resistant Acinetobacter baumannii (CRAb).</title>
        <authorList>
            <person name="Harris A.D."/>
            <person name="Johnson K.J."/>
            <person name="George J."/>
            <person name="Shefchek K."/>
            <person name="Daugherty S.C."/>
            <person name="Parankush S."/>
            <person name="Sadzewicz L."/>
            <person name="Tallon L."/>
            <person name="Sengamalay N."/>
            <person name="Hazen T.H."/>
            <person name="Rasko D.A."/>
        </authorList>
    </citation>
    <scope>NUCLEOTIDE SEQUENCE [LARGE SCALE GENOMIC DNA]</scope>
    <source>
        <strain evidence="1 2">625974</strain>
    </source>
</reference>